<reference evidence="1 2" key="1">
    <citation type="submission" date="2019-06" db="EMBL/GenBank/DDBJ databases">
        <title>Streptomyces sporangiiformans sp. nov., a novel actinomycete isolated from soil in Mount Song.</title>
        <authorList>
            <person name="Han L."/>
        </authorList>
    </citation>
    <scope>NUCLEOTIDE SEQUENCE [LARGE SCALE GENOMIC DNA]</scope>
    <source>
        <strain evidence="1 2">NEAU-SSA 1</strain>
    </source>
</reference>
<name>A0A505DJZ2_9ACTN</name>
<dbReference type="Pfam" id="PF10604">
    <property type="entry name" value="Polyketide_cyc2"/>
    <property type="match status" value="1"/>
</dbReference>
<dbReference type="AlphaFoldDB" id="A0A505DJZ2"/>
<dbReference type="SUPFAM" id="SSF55961">
    <property type="entry name" value="Bet v1-like"/>
    <property type="match status" value="1"/>
</dbReference>
<evidence type="ECO:0000313" key="1">
    <source>
        <dbReference type="EMBL" id="TPQ19039.1"/>
    </source>
</evidence>
<comment type="caution">
    <text evidence="1">The sequence shown here is derived from an EMBL/GenBank/DDBJ whole genome shotgun (WGS) entry which is preliminary data.</text>
</comment>
<gene>
    <name evidence="1" type="ORF">FGD71_027635</name>
</gene>
<evidence type="ECO:0000313" key="2">
    <source>
        <dbReference type="Proteomes" id="UP000317378"/>
    </source>
</evidence>
<keyword evidence="2" id="KW-1185">Reference proteome</keyword>
<dbReference type="OrthoDB" id="4773254at2"/>
<protein>
    <submittedName>
        <fullName evidence="1">SRPBCC family protein</fullName>
    </submittedName>
</protein>
<dbReference type="InterPro" id="IPR023393">
    <property type="entry name" value="START-like_dom_sf"/>
</dbReference>
<dbReference type="InterPro" id="IPR019587">
    <property type="entry name" value="Polyketide_cyclase/dehydratase"/>
</dbReference>
<accession>A0A505DJZ2</accession>
<dbReference type="EMBL" id="VCHX02000165">
    <property type="protein sequence ID" value="TPQ19039.1"/>
    <property type="molecule type" value="Genomic_DNA"/>
</dbReference>
<organism evidence="1 2">
    <name type="scientific">Streptomyces sporangiiformans</name>
    <dbReference type="NCBI Taxonomy" id="2315329"/>
    <lineage>
        <taxon>Bacteria</taxon>
        <taxon>Bacillati</taxon>
        <taxon>Actinomycetota</taxon>
        <taxon>Actinomycetes</taxon>
        <taxon>Kitasatosporales</taxon>
        <taxon>Streptomycetaceae</taxon>
        <taxon>Streptomyces</taxon>
    </lineage>
</organism>
<sequence>MARGFRGLLLSWEQEVAVADTRVVVERRIAAPAGPVWEVLTDLDGMPSVLSGVDRVEVLTEGPFTVGTRWRETRRMFGKRATEEMRVTACEPPSRYVVEAHAQGTRYVSEFALSEEGPGSTTVRMTFTATSSGGVTGLLARLLGGIGAKAVARTITKDLADVAATLENPTR</sequence>
<proteinExistence type="predicted"/>
<dbReference type="Proteomes" id="UP000317378">
    <property type="component" value="Unassembled WGS sequence"/>
</dbReference>
<dbReference type="Gene3D" id="3.30.530.20">
    <property type="match status" value="1"/>
</dbReference>